<dbReference type="GO" id="GO:0000981">
    <property type="term" value="F:DNA-binding transcription factor activity, RNA polymerase II-specific"/>
    <property type="evidence" value="ECO:0007669"/>
    <property type="project" value="EnsemblFungi"/>
</dbReference>
<dbReference type="OrthoDB" id="4068596at2759"/>
<dbReference type="HOGENOM" id="CLU_727739_0_0_1"/>
<dbReference type="EMBL" id="HE650831">
    <property type="protein sequence ID" value="CCF60389.1"/>
    <property type="molecule type" value="Genomic_DNA"/>
</dbReference>
<dbReference type="GO" id="GO:0051536">
    <property type="term" value="F:iron-sulfur cluster binding"/>
    <property type="evidence" value="ECO:0007669"/>
    <property type="project" value="EnsemblFungi"/>
</dbReference>
<evidence type="ECO:0000313" key="1">
    <source>
        <dbReference type="EMBL" id="CCF60389.1"/>
    </source>
</evidence>
<dbReference type="FunCoup" id="H2B189">
    <property type="interactions" value="405"/>
</dbReference>
<dbReference type="RefSeq" id="XP_003959524.1">
    <property type="nucleotide sequence ID" value="XM_003959475.1"/>
</dbReference>
<dbReference type="GO" id="GO:0000978">
    <property type="term" value="F:RNA polymerase II cis-regulatory region sequence-specific DNA binding"/>
    <property type="evidence" value="ECO:0007669"/>
    <property type="project" value="EnsemblFungi"/>
</dbReference>
<dbReference type="InterPro" id="IPR014842">
    <property type="entry name" value="AFT"/>
</dbReference>
<reference evidence="1 2" key="1">
    <citation type="journal article" date="2011" name="Proc. Natl. Acad. Sci. U.S.A.">
        <title>Evolutionary erosion of yeast sex chromosomes by mating-type switching accidents.</title>
        <authorList>
            <person name="Gordon J.L."/>
            <person name="Armisen D."/>
            <person name="Proux-Wera E."/>
            <person name="Oheigeartaigh S.S."/>
            <person name="Byrne K.P."/>
            <person name="Wolfe K.H."/>
        </authorList>
    </citation>
    <scope>NUCLEOTIDE SEQUENCE [LARGE SCALE GENOMIC DNA]</scope>
    <source>
        <strain evidence="2">ATCC 22294 / BCRC 22015 / CBS 2517 / CECT 1963 / NBRC 1671 / NRRL Y-8276</strain>
    </source>
</reference>
<dbReference type="Pfam" id="PF08731">
    <property type="entry name" value="AFT"/>
    <property type="match status" value="1"/>
</dbReference>
<dbReference type="Proteomes" id="UP000005220">
    <property type="component" value="Chromosome 11"/>
</dbReference>
<accession>H2B189</accession>
<name>H2B189_KAZAF</name>
<dbReference type="GO" id="GO:0045944">
    <property type="term" value="P:positive regulation of transcription by RNA polymerase II"/>
    <property type="evidence" value="ECO:0007669"/>
    <property type="project" value="EnsemblFungi"/>
</dbReference>
<dbReference type="GO" id="GO:2000185">
    <property type="term" value="P:regulation of phosphate transmembrane transport"/>
    <property type="evidence" value="ECO:0007669"/>
    <property type="project" value="EnsemblFungi"/>
</dbReference>
<dbReference type="GO" id="GO:0032048">
    <property type="term" value="P:cardiolipin metabolic process"/>
    <property type="evidence" value="ECO:0007669"/>
    <property type="project" value="EnsemblFungi"/>
</dbReference>
<keyword evidence="2" id="KW-1185">Reference proteome</keyword>
<dbReference type="GO" id="GO:0010106">
    <property type="term" value="P:cellular response to iron ion starvation"/>
    <property type="evidence" value="ECO:0007669"/>
    <property type="project" value="EnsemblFungi"/>
</dbReference>
<protein>
    <submittedName>
        <fullName evidence="1">Uncharacterized protein</fullName>
    </submittedName>
</protein>
<proteinExistence type="predicted"/>
<dbReference type="eggNOG" id="ENOG502S28S">
    <property type="taxonomic scope" value="Eukaryota"/>
</dbReference>
<dbReference type="InParanoid" id="H2B189"/>
<sequence>MESKELNLFDCLSWDLLNNNEFQDSTLQQKTTIRNISKQPKNRRSKKDKLFSTPDNLSDALVKDQNKLIHLDPVPIFRERSEIKPWLQKIFFPQGIDLVIERSDSSKVIFKCKANPNRTCKSESTSRCPFRIRATFSIKLQKWNIVVVNNIHSHKCKFNPNSEEYKKFKKYLKDNNDIDTIKLFEEFEYKFKFNLPIFKPNVIKCDCGLTKEISLFNNIVLPINKPSKESLLLTKTKKITKKSTLTNNSNSTSHSNNNKIKIKTENFIDFNTNANLLNNNQSFGDDVTNLNEIDFTNMFKLEEKEPESLSIENFEFETSNNDILSEFIDFNDDDNTKTVSTESELNDLSYFLNVDLVNDPVNMKDLDSIATPNEFIEFGL</sequence>
<dbReference type="STRING" id="1071382.H2B189"/>
<dbReference type="AlphaFoldDB" id="H2B189"/>
<dbReference type="KEGG" id="kaf:KAFR_0K00340"/>
<dbReference type="GeneID" id="13886578"/>
<evidence type="ECO:0000313" key="2">
    <source>
        <dbReference type="Proteomes" id="UP000005220"/>
    </source>
</evidence>
<organism evidence="1 2">
    <name type="scientific">Kazachstania africana (strain ATCC 22294 / BCRC 22015 / CBS 2517 / CECT 1963 / NBRC 1671 / NRRL Y-8276)</name>
    <name type="common">Yeast</name>
    <name type="synonym">Kluyveromyces africanus</name>
    <dbReference type="NCBI Taxonomy" id="1071382"/>
    <lineage>
        <taxon>Eukaryota</taxon>
        <taxon>Fungi</taxon>
        <taxon>Dikarya</taxon>
        <taxon>Ascomycota</taxon>
        <taxon>Saccharomycotina</taxon>
        <taxon>Saccharomycetes</taxon>
        <taxon>Saccharomycetales</taxon>
        <taxon>Saccharomycetaceae</taxon>
        <taxon>Kazachstania</taxon>
    </lineage>
</organism>
<gene>
    <name evidence="1" type="primary">KAFR0K00340</name>
    <name evidence="1" type="ORF">KAFR_0K00340</name>
</gene>